<dbReference type="EMBL" id="LKAM01000012">
    <property type="protein sequence ID" value="KUM46277.1"/>
    <property type="molecule type" value="Genomic_DNA"/>
</dbReference>
<accession>A0A101LVU9</accession>
<protein>
    <submittedName>
        <fullName evidence="2">Uncharacterized protein</fullName>
    </submittedName>
</protein>
<keyword evidence="2" id="KW-0496">Mitochondrion</keyword>
<proteinExistence type="predicted"/>
<feature type="region of interest" description="Disordered" evidence="1">
    <location>
        <begin position="1"/>
        <end position="34"/>
    </location>
</feature>
<comment type="caution">
    <text evidence="2">The sequence shown here is derived from an EMBL/GenBank/DDBJ whole genome shotgun (WGS) entry which is preliminary data.</text>
</comment>
<sequence length="71" mass="7969">MLYVEGEGTPSSIRADEFPIPNSQLRTDPRPRRKPYYHVDISGFQNAVAVAWPEGNHPLRPRGRKAGNILA</sequence>
<name>A0A101LVU9_PICGL</name>
<reference evidence="2" key="1">
    <citation type="journal article" date="2015" name="Genome Biol. Evol.">
        <title>Organellar Genomes of White Spruce (Picea glauca): Assembly and Annotation.</title>
        <authorList>
            <person name="Jackman S.D."/>
            <person name="Warren R.L."/>
            <person name="Gibb E.A."/>
            <person name="Vandervalk B.P."/>
            <person name="Mohamadi H."/>
            <person name="Chu J."/>
            <person name="Raymond A."/>
            <person name="Pleasance S."/>
            <person name="Coope R."/>
            <person name="Wildung M.R."/>
            <person name="Ritland C.E."/>
            <person name="Bousquet J."/>
            <person name="Jones S.J."/>
            <person name="Bohlmann J."/>
            <person name="Birol I."/>
        </authorList>
    </citation>
    <scope>NUCLEOTIDE SEQUENCE [LARGE SCALE GENOMIC DNA]</scope>
    <source>
        <tissue evidence="2">Flushing bud</tissue>
    </source>
</reference>
<gene>
    <name evidence="2" type="ORF">ABT39_MTgene1783</name>
</gene>
<evidence type="ECO:0000313" key="2">
    <source>
        <dbReference type="EMBL" id="KUM46277.1"/>
    </source>
</evidence>
<geneLocation type="mitochondrion" evidence="2"/>
<dbReference type="AlphaFoldDB" id="A0A101LVU9"/>
<evidence type="ECO:0000256" key="1">
    <source>
        <dbReference type="SAM" id="MobiDB-lite"/>
    </source>
</evidence>
<organism evidence="2">
    <name type="scientific">Picea glauca</name>
    <name type="common">White spruce</name>
    <name type="synonym">Pinus glauca</name>
    <dbReference type="NCBI Taxonomy" id="3330"/>
    <lineage>
        <taxon>Eukaryota</taxon>
        <taxon>Viridiplantae</taxon>
        <taxon>Streptophyta</taxon>
        <taxon>Embryophyta</taxon>
        <taxon>Tracheophyta</taxon>
        <taxon>Spermatophyta</taxon>
        <taxon>Pinopsida</taxon>
        <taxon>Pinidae</taxon>
        <taxon>Conifers I</taxon>
        <taxon>Pinales</taxon>
        <taxon>Pinaceae</taxon>
        <taxon>Picea</taxon>
    </lineage>
</organism>